<dbReference type="InterPro" id="IPR025961">
    <property type="entry name" value="Metal_resist"/>
</dbReference>
<evidence type="ECO:0000256" key="1">
    <source>
        <dbReference type="ARBA" id="ARBA00044945"/>
    </source>
</evidence>
<comment type="similarity">
    <text evidence="1">Belongs to the ZraP family.</text>
</comment>
<sequence>MTRSVRLILLASLALNLALGASLAWLVFQPGRAALETRQRETPTMFRPEALRRALPKERSEVVDAVLARHRDAMHTRIRAQSQARDGVREALRAEPFVRSQLEDAFARLRDAEGHTAEEAHALLVDLASRATPEERERLSRIMKNRHGSRERHRSDH</sequence>
<keyword evidence="6" id="KW-1185">Reference proteome</keyword>
<name>A0AAW9R791_9GAMM</name>
<dbReference type="AlphaFoldDB" id="A0AAW9R791"/>
<comment type="caution">
    <text evidence="5">The sequence shown here is derived from an EMBL/GenBank/DDBJ whole genome shotgun (WGS) entry which is preliminary data.</text>
</comment>
<evidence type="ECO:0000313" key="5">
    <source>
        <dbReference type="EMBL" id="MEJ1249902.1"/>
    </source>
</evidence>
<dbReference type="EMBL" id="JBBDHC010000013">
    <property type="protein sequence ID" value="MEJ1249902.1"/>
    <property type="molecule type" value="Genomic_DNA"/>
</dbReference>
<accession>A0AAW9R791</accession>
<proteinExistence type="inferred from homology"/>
<organism evidence="5 6">
    <name type="scientific">Denitratimonas tolerans</name>
    <dbReference type="NCBI Taxonomy" id="1338420"/>
    <lineage>
        <taxon>Bacteria</taxon>
        <taxon>Pseudomonadati</taxon>
        <taxon>Pseudomonadota</taxon>
        <taxon>Gammaproteobacteria</taxon>
        <taxon>Lysobacterales</taxon>
        <taxon>Lysobacteraceae</taxon>
        <taxon>Denitratimonas</taxon>
    </lineage>
</organism>
<evidence type="ECO:0000256" key="3">
    <source>
        <dbReference type="ARBA" id="ARBA00045001"/>
    </source>
</evidence>
<protein>
    <recommendedName>
        <fullName evidence="2">Signaling pathway modulator ZraP</fullName>
    </recommendedName>
    <alternativeName>
        <fullName evidence="3">Zinc resistance-associated protein</fullName>
    </alternativeName>
</protein>
<reference evidence="5 6" key="1">
    <citation type="journal article" date="2016" name="Antonie Van Leeuwenhoek">
        <title>Denitratimonas tolerans gen. nov., sp. nov., a denitrifying bacterium isolated from a bioreactor for tannery wastewater treatment.</title>
        <authorList>
            <person name="Han S.I."/>
            <person name="Kim J.O."/>
            <person name="Lee Y.R."/>
            <person name="Ekpeghere K.I."/>
            <person name="Koh S.C."/>
            <person name="Whang K.S."/>
        </authorList>
    </citation>
    <scope>NUCLEOTIDE SEQUENCE [LARGE SCALE GENOMIC DNA]</scope>
    <source>
        <strain evidence="5 6">KACC 17565</strain>
    </source>
</reference>
<evidence type="ECO:0000256" key="4">
    <source>
        <dbReference type="SAM" id="MobiDB-lite"/>
    </source>
</evidence>
<gene>
    <name evidence="5" type="ORF">WB794_09485</name>
</gene>
<dbReference type="Proteomes" id="UP001364472">
    <property type="component" value="Unassembled WGS sequence"/>
</dbReference>
<dbReference type="RefSeq" id="WP_337335621.1">
    <property type="nucleotide sequence ID" value="NZ_JBBDHC010000013.1"/>
</dbReference>
<feature type="compositionally biased region" description="Basic residues" evidence="4">
    <location>
        <begin position="141"/>
        <end position="157"/>
    </location>
</feature>
<evidence type="ECO:0000256" key="2">
    <source>
        <dbReference type="ARBA" id="ARBA00044983"/>
    </source>
</evidence>
<dbReference type="Pfam" id="PF13801">
    <property type="entry name" value="Metal_resist"/>
    <property type="match status" value="1"/>
</dbReference>
<feature type="region of interest" description="Disordered" evidence="4">
    <location>
        <begin position="134"/>
        <end position="157"/>
    </location>
</feature>
<evidence type="ECO:0000313" key="6">
    <source>
        <dbReference type="Proteomes" id="UP001364472"/>
    </source>
</evidence>